<sequence>MSWLRDSRGRVYDLDGDGPLDDEDEVEEVADDRPRP</sequence>
<protein>
    <submittedName>
        <fullName evidence="2">Uncharacterized protein</fullName>
    </submittedName>
</protein>
<gene>
    <name evidence="2" type="ORF">B0I33_111225</name>
</gene>
<evidence type="ECO:0000256" key="1">
    <source>
        <dbReference type="SAM" id="MobiDB-lite"/>
    </source>
</evidence>
<reference evidence="2 3" key="1">
    <citation type="submission" date="2018-03" db="EMBL/GenBank/DDBJ databases">
        <title>Genomic Encyclopedia of Type Strains, Phase III (KMG-III): the genomes of soil and plant-associated and newly described type strains.</title>
        <authorList>
            <person name="Whitman W."/>
        </authorList>
    </citation>
    <scope>NUCLEOTIDE SEQUENCE [LARGE SCALE GENOMIC DNA]</scope>
    <source>
        <strain evidence="2 3">CGMCC 4.7125</strain>
    </source>
</reference>
<dbReference type="Proteomes" id="UP000238362">
    <property type="component" value="Unassembled WGS sequence"/>
</dbReference>
<dbReference type="EMBL" id="PVNH01000011">
    <property type="protein sequence ID" value="PRX44711.1"/>
    <property type="molecule type" value="Genomic_DNA"/>
</dbReference>
<keyword evidence="3" id="KW-1185">Reference proteome</keyword>
<feature type="compositionally biased region" description="Acidic residues" evidence="1">
    <location>
        <begin position="14"/>
        <end position="30"/>
    </location>
</feature>
<evidence type="ECO:0000313" key="3">
    <source>
        <dbReference type="Proteomes" id="UP000238362"/>
    </source>
</evidence>
<dbReference type="AlphaFoldDB" id="A0A2T0LNM9"/>
<feature type="compositionally biased region" description="Basic and acidic residues" evidence="1">
    <location>
        <begin position="1"/>
        <end position="13"/>
    </location>
</feature>
<proteinExistence type="predicted"/>
<accession>A0A2T0LNM9</accession>
<name>A0A2T0LNM9_9PSEU</name>
<evidence type="ECO:0000313" key="2">
    <source>
        <dbReference type="EMBL" id="PRX44711.1"/>
    </source>
</evidence>
<comment type="caution">
    <text evidence="2">The sequence shown here is derived from an EMBL/GenBank/DDBJ whole genome shotgun (WGS) entry which is preliminary data.</text>
</comment>
<feature type="region of interest" description="Disordered" evidence="1">
    <location>
        <begin position="1"/>
        <end position="36"/>
    </location>
</feature>
<organism evidence="2 3">
    <name type="scientific">Prauserella shujinwangii</name>
    <dbReference type="NCBI Taxonomy" id="1453103"/>
    <lineage>
        <taxon>Bacteria</taxon>
        <taxon>Bacillati</taxon>
        <taxon>Actinomycetota</taxon>
        <taxon>Actinomycetes</taxon>
        <taxon>Pseudonocardiales</taxon>
        <taxon>Pseudonocardiaceae</taxon>
        <taxon>Prauserella</taxon>
    </lineage>
</organism>